<dbReference type="PANTHER" id="PTHR10088">
    <property type="entry name" value="GLUCOKINASE REGULATORY PROTEIN"/>
    <property type="match status" value="1"/>
</dbReference>
<dbReference type="Gene3D" id="3.40.50.10490">
    <property type="entry name" value="Glucose-6-phosphate isomerase like protein, domain 1"/>
    <property type="match status" value="1"/>
</dbReference>
<sequence length="305" mass="32578">MTQQIKQQPLTEQRNNKSQHLDRLSVHEIVTLMNEEDQTVALSVREALPQISIAIEAVVRAMKLGGRLYYIGAGTSGRLGVLDASECPPTFGVDTDLVNGLIAGGEKAIRAAIENAEDNAEAGARTIADIVREGDVVVGITANGAAPYVIGAIQEANRMGVTTIGISCNQDTPLSSTVQFPIEVLVGPEVITGSTRLKAGTAQKMVLNMISSTAMIQLGKVYGNLMVNMRATNKKLRERAIRVIQEATGADEETARRIGSEAKGDARVAILMIMFGISQQKAAGMLVLAQDHFGEAVKLLEQSRI</sequence>
<evidence type="ECO:0000259" key="4">
    <source>
        <dbReference type="PROSITE" id="PS51464"/>
    </source>
</evidence>
<comment type="function">
    <text evidence="3">Specifically catalyzes the cleavage of the D-lactyl ether substituent of MurNAc 6-phosphate, producing GlcNAc 6-phosphate and D-lactate.</text>
</comment>
<feature type="active site" evidence="3">
    <location>
        <position position="117"/>
    </location>
</feature>
<dbReference type="HAMAP" id="MF_00068">
    <property type="entry name" value="MurQ"/>
    <property type="match status" value="1"/>
</dbReference>
<dbReference type="GO" id="GO:0016803">
    <property type="term" value="F:ether hydrolase activity"/>
    <property type="evidence" value="ECO:0007669"/>
    <property type="project" value="TreeGrafter"/>
</dbReference>
<keyword evidence="2 3" id="KW-0119">Carbohydrate metabolism</keyword>
<comment type="catalytic activity">
    <reaction evidence="3">
        <text>N-acetyl-D-muramate 6-phosphate + H2O = N-acetyl-D-glucosamine 6-phosphate + (R)-lactate</text>
        <dbReference type="Rhea" id="RHEA:26410"/>
        <dbReference type="ChEBI" id="CHEBI:15377"/>
        <dbReference type="ChEBI" id="CHEBI:16004"/>
        <dbReference type="ChEBI" id="CHEBI:57513"/>
        <dbReference type="ChEBI" id="CHEBI:58722"/>
        <dbReference type="EC" id="4.2.1.126"/>
    </reaction>
</comment>
<evidence type="ECO:0000256" key="1">
    <source>
        <dbReference type="ARBA" id="ARBA00023239"/>
    </source>
</evidence>
<name>A0A6B8RER1_9BACL</name>
<comment type="miscellaneous">
    <text evidence="3">A lyase-type mechanism (elimination/hydration) is suggested for the cleavage of the lactyl ether bond of MurNAc 6-phosphate, with the formation of an alpha,beta-unsaturated aldehyde intermediate with (E)-stereochemistry, followed by the syn addition of water to give product.</text>
</comment>
<dbReference type="InterPro" id="IPR046348">
    <property type="entry name" value="SIS_dom_sf"/>
</dbReference>
<evidence type="ECO:0000256" key="2">
    <source>
        <dbReference type="ARBA" id="ARBA00023277"/>
    </source>
</evidence>
<dbReference type="UniPathway" id="UPA00342"/>
<feature type="active site" description="Proton donor" evidence="3">
    <location>
        <position position="86"/>
    </location>
</feature>
<dbReference type="AlphaFoldDB" id="A0A6B8RER1"/>
<comment type="similarity">
    <text evidence="3">Belongs to the GCKR-like family. MurNAc-6-P etherase subfamily.</text>
</comment>
<dbReference type="OrthoDB" id="9813395at2"/>
<dbReference type="PROSITE" id="PS01272">
    <property type="entry name" value="GCKR"/>
    <property type="match status" value="1"/>
</dbReference>
<dbReference type="GO" id="GO:0009254">
    <property type="term" value="P:peptidoglycan turnover"/>
    <property type="evidence" value="ECO:0007669"/>
    <property type="project" value="TreeGrafter"/>
</dbReference>
<organism evidence="5 6">
    <name type="scientific">Paenibacillus psychroresistens</name>
    <dbReference type="NCBI Taxonomy" id="1778678"/>
    <lineage>
        <taxon>Bacteria</taxon>
        <taxon>Bacillati</taxon>
        <taxon>Bacillota</taxon>
        <taxon>Bacilli</taxon>
        <taxon>Bacillales</taxon>
        <taxon>Paenibacillaceae</taxon>
        <taxon>Paenibacillus</taxon>
    </lineage>
</organism>
<dbReference type="Gene3D" id="1.10.8.1080">
    <property type="match status" value="1"/>
</dbReference>
<dbReference type="EMBL" id="CP034235">
    <property type="protein sequence ID" value="QGQ94214.1"/>
    <property type="molecule type" value="Genomic_DNA"/>
</dbReference>
<dbReference type="SUPFAM" id="SSF53697">
    <property type="entry name" value="SIS domain"/>
    <property type="match status" value="1"/>
</dbReference>
<dbReference type="Pfam" id="PF22645">
    <property type="entry name" value="GKRP_SIS_N"/>
    <property type="match status" value="1"/>
</dbReference>
<dbReference type="InterPro" id="IPR001347">
    <property type="entry name" value="SIS_dom"/>
</dbReference>
<dbReference type="InterPro" id="IPR005488">
    <property type="entry name" value="Etherase_MurQ"/>
</dbReference>
<accession>A0A6B8RER1</accession>
<evidence type="ECO:0000313" key="5">
    <source>
        <dbReference type="EMBL" id="QGQ94214.1"/>
    </source>
</evidence>
<dbReference type="RefSeq" id="WP_155699213.1">
    <property type="nucleotide sequence ID" value="NZ_CP034235.1"/>
</dbReference>
<comment type="pathway">
    <text evidence="3">Amino-sugar metabolism; N-acetylmuramate degradation.</text>
</comment>
<dbReference type="InterPro" id="IPR040190">
    <property type="entry name" value="MURQ/GCKR"/>
</dbReference>
<dbReference type="NCBIfam" id="NF009222">
    <property type="entry name" value="PRK12570.1"/>
    <property type="match status" value="1"/>
</dbReference>
<dbReference type="PROSITE" id="PS51464">
    <property type="entry name" value="SIS"/>
    <property type="match status" value="1"/>
</dbReference>
<dbReference type="FunFam" id="3.40.50.10490:FF:000014">
    <property type="entry name" value="N-acetylmuramic acid 6-phosphate etherase"/>
    <property type="match status" value="1"/>
</dbReference>
<evidence type="ECO:0000313" key="6">
    <source>
        <dbReference type="Proteomes" id="UP000426246"/>
    </source>
</evidence>
<dbReference type="PANTHER" id="PTHR10088:SF4">
    <property type="entry name" value="GLUCOKINASE REGULATORY PROTEIN"/>
    <property type="match status" value="1"/>
</dbReference>
<keyword evidence="1 3" id="KW-0456">Lyase</keyword>
<keyword evidence="6" id="KW-1185">Reference proteome</keyword>
<gene>
    <name evidence="3 5" type="primary">murQ</name>
    <name evidence="5" type="ORF">EHS13_04470</name>
</gene>
<dbReference type="CDD" id="cd05007">
    <property type="entry name" value="SIS_Etherase"/>
    <property type="match status" value="1"/>
</dbReference>
<dbReference type="GO" id="GO:0097173">
    <property type="term" value="P:N-acetylmuramic acid catabolic process"/>
    <property type="evidence" value="ECO:0007669"/>
    <property type="project" value="UniProtKB-UniPathway"/>
</dbReference>
<dbReference type="GO" id="GO:0097367">
    <property type="term" value="F:carbohydrate derivative binding"/>
    <property type="evidence" value="ECO:0007669"/>
    <property type="project" value="InterPro"/>
</dbReference>
<comment type="subunit">
    <text evidence="3">Homodimer.</text>
</comment>
<dbReference type="KEGG" id="ppsc:EHS13_04470"/>
<reference evidence="6" key="1">
    <citation type="submission" date="2018-11" db="EMBL/GenBank/DDBJ databases">
        <title>Complete genome sequence of Paenibacillus sp. ML311-T8.</title>
        <authorList>
            <person name="Nam Y.-D."/>
            <person name="Kang J."/>
            <person name="Chung W.-H."/>
            <person name="Park Y.S."/>
        </authorList>
    </citation>
    <scope>NUCLEOTIDE SEQUENCE [LARGE SCALE GENOMIC DNA]</scope>
    <source>
        <strain evidence="6">ML311-T8</strain>
    </source>
</reference>
<dbReference type="GO" id="GO:0046348">
    <property type="term" value="P:amino sugar catabolic process"/>
    <property type="evidence" value="ECO:0007669"/>
    <property type="project" value="InterPro"/>
</dbReference>
<protein>
    <recommendedName>
        <fullName evidence="3">N-acetylmuramic acid 6-phosphate etherase</fullName>
        <shortName evidence="3">MurNAc-6-P etherase</shortName>
        <ecNumber evidence="3">4.2.1.126</ecNumber>
    </recommendedName>
    <alternativeName>
        <fullName evidence="3">N-acetylmuramic acid 6-phosphate hydrolase</fullName>
    </alternativeName>
    <alternativeName>
        <fullName evidence="3">N-acetylmuramic acid 6-phosphate lyase</fullName>
    </alternativeName>
</protein>
<dbReference type="EC" id="4.2.1.126" evidence="3"/>
<feature type="domain" description="SIS" evidence="4">
    <location>
        <begin position="58"/>
        <end position="220"/>
    </location>
</feature>
<dbReference type="Proteomes" id="UP000426246">
    <property type="component" value="Chromosome"/>
</dbReference>
<dbReference type="InterPro" id="IPR005486">
    <property type="entry name" value="Glucokinase_regulatory_CS"/>
</dbReference>
<dbReference type="GO" id="GO:0016835">
    <property type="term" value="F:carbon-oxygen lyase activity"/>
    <property type="evidence" value="ECO:0007669"/>
    <property type="project" value="UniProtKB-UniRule"/>
</dbReference>
<dbReference type="NCBIfam" id="NF003915">
    <property type="entry name" value="PRK05441.1"/>
    <property type="match status" value="1"/>
</dbReference>
<evidence type="ECO:0000256" key="3">
    <source>
        <dbReference type="HAMAP-Rule" id="MF_00068"/>
    </source>
</evidence>
<proteinExistence type="inferred from homology"/>
<dbReference type="NCBIfam" id="TIGR00274">
    <property type="entry name" value="N-acetylmuramic acid 6-phosphate etherase"/>
    <property type="match status" value="1"/>
</dbReference>